<dbReference type="AlphaFoldDB" id="A0A4P6P7I6"/>
<keyword evidence="1" id="KW-0732">Signal</keyword>
<feature type="signal peptide" evidence="1">
    <location>
        <begin position="1"/>
        <end position="21"/>
    </location>
</feature>
<dbReference type="SUPFAM" id="SSF55486">
    <property type="entry name" value="Metalloproteases ('zincins'), catalytic domain"/>
    <property type="match status" value="1"/>
</dbReference>
<evidence type="ECO:0000313" key="3">
    <source>
        <dbReference type="Proteomes" id="UP000290244"/>
    </source>
</evidence>
<gene>
    <name evidence="2" type="ORF">EMK97_18220</name>
</gene>
<dbReference type="OrthoDB" id="6026154at2"/>
<name>A0A4P6P7I6_9GAMM</name>
<evidence type="ECO:0008006" key="4">
    <source>
        <dbReference type="Google" id="ProtNLM"/>
    </source>
</evidence>
<dbReference type="EMBL" id="CP034759">
    <property type="protein sequence ID" value="QBG37533.1"/>
    <property type="molecule type" value="Genomic_DNA"/>
</dbReference>
<feature type="chain" id="PRO_5020471850" description="PEP-CTERM sorting domain-containing protein" evidence="1">
    <location>
        <begin position="22"/>
        <end position="277"/>
    </location>
</feature>
<dbReference type="KEGG" id="lsd:EMK97_18220"/>
<reference evidence="2 3" key="1">
    <citation type="submission" date="2018-12" db="EMBL/GenBank/DDBJ databases">
        <title>Complete genome of Litorilituus sediminis.</title>
        <authorList>
            <person name="Liu A."/>
            <person name="Rong J."/>
        </authorList>
    </citation>
    <scope>NUCLEOTIDE SEQUENCE [LARGE SCALE GENOMIC DNA]</scope>
    <source>
        <strain evidence="2 3">JCM 17549</strain>
    </source>
</reference>
<keyword evidence="3" id="KW-1185">Reference proteome</keyword>
<organism evidence="2 3">
    <name type="scientific">Litorilituus sediminis</name>
    <dbReference type="NCBI Taxonomy" id="718192"/>
    <lineage>
        <taxon>Bacteria</taxon>
        <taxon>Pseudomonadati</taxon>
        <taxon>Pseudomonadota</taxon>
        <taxon>Gammaproteobacteria</taxon>
        <taxon>Alteromonadales</taxon>
        <taxon>Colwelliaceae</taxon>
        <taxon>Litorilituus</taxon>
    </lineage>
</organism>
<dbReference type="GO" id="GO:0008237">
    <property type="term" value="F:metallopeptidase activity"/>
    <property type="evidence" value="ECO:0007669"/>
    <property type="project" value="InterPro"/>
</dbReference>
<dbReference type="Proteomes" id="UP000290244">
    <property type="component" value="Chromosome"/>
</dbReference>
<dbReference type="Gene3D" id="3.40.390.10">
    <property type="entry name" value="Collagenase (Catalytic Domain)"/>
    <property type="match status" value="1"/>
</dbReference>
<evidence type="ECO:0000256" key="1">
    <source>
        <dbReference type="SAM" id="SignalP"/>
    </source>
</evidence>
<sequence>MKRINNLFLCLCLSISFHSNALLIKLDFETLGSQDMWGNITNNFELSQAPGLTESYSTVTNAILQAVRQDYYSNDYDFIGNNQQLDIDFILASVSTDVSTLDSSHYTIQIGSGSSGSFGVACFACVSSNTVAQNTIFGSVFSNNIFNWLSPSAGGSWDLTEVVNAIAGTLSHEIGHALALGHPNGAQSNPGESAWGVMATGAPPSSMPNGERLKNRAFSNTNMQSLARTLGLRTLEQPQSVPEPATIYIMLLAIFFLARARIKTRPRNVTELTTALN</sequence>
<dbReference type="RefSeq" id="WP_130604194.1">
    <property type="nucleotide sequence ID" value="NZ_CP034759.1"/>
</dbReference>
<evidence type="ECO:0000313" key="2">
    <source>
        <dbReference type="EMBL" id="QBG37533.1"/>
    </source>
</evidence>
<accession>A0A4P6P7I6</accession>
<proteinExistence type="predicted"/>
<protein>
    <recommendedName>
        <fullName evidence="4">PEP-CTERM sorting domain-containing protein</fullName>
    </recommendedName>
</protein>
<dbReference type="InterPro" id="IPR024079">
    <property type="entry name" value="MetalloPept_cat_dom_sf"/>
</dbReference>